<dbReference type="Pfam" id="PF01661">
    <property type="entry name" value="Macro"/>
    <property type="match status" value="1"/>
</dbReference>
<evidence type="ECO:0000256" key="8">
    <source>
        <dbReference type="ARBA" id="ARBA00093459"/>
    </source>
</evidence>
<evidence type="ECO:0000259" key="9">
    <source>
        <dbReference type="PROSITE" id="PS51154"/>
    </source>
</evidence>
<evidence type="ECO:0000256" key="1">
    <source>
        <dbReference type="ARBA" id="ARBA00001947"/>
    </source>
</evidence>
<keyword evidence="3" id="KW-0479">Metal-binding</keyword>
<evidence type="ECO:0000256" key="2">
    <source>
        <dbReference type="ARBA" id="ARBA00018852"/>
    </source>
</evidence>
<dbReference type="EMBL" id="DXAN01000017">
    <property type="protein sequence ID" value="HJA08536.1"/>
    <property type="molecule type" value="Genomic_DNA"/>
</dbReference>
<evidence type="ECO:0000256" key="4">
    <source>
        <dbReference type="ARBA" id="ARBA00022801"/>
    </source>
</evidence>
<dbReference type="InterPro" id="IPR002589">
    <property type="entry name" value="Macro_dom"/>
</dbReference>
<dbReference type="NCBIfam" id="NF003163">
    <property type="entry name" value="PRK04143.1"/>
    <property type="match status" value="1"/>
</dbReference>
<keyword evidence="6" id="KW-0326">Glycosidase</keyword>
<evidence type="ECO:0000256" key="5">
    <source>
        <dbReference type="ARBA" id="ARBA00022833"/>
    </source>
</evidence>
<dbReference type="AlphaFoldDB" id="A0A9D2KLA1"/>
<comment type="catalytic activity">
    <reaction evidence="7">
        <text>4-O-(ADP-D-ribosyl)-L-aspartyl-[protein] + H2O = L-aspartyl-[protein] + ADP-D-ribose + H(+)</text>
        <dbReference type="Rhea" id="RHEA:54428"/>
        <dbReference type="Rhea" id="RHEA-COMP:9867"/>
        <dbReference type="Rhea" id="RHEA-COMP:13832"/>
        <dbReference type="ChEBI" id="CHEBI:15377"/>
        <dbReference type="ChEBI" id="CHEBI:15378"/>
        <dbReference type="ChEBI" id="CHEBI:29961"/>
        <dbReference type="ChEBI" id="CHEBI:57967"/>
        <dbReference type="ChEBI" id="CHEBI:138102"/>
    </reaction>
    <physiologicalReaction direction="left-to-right" evidence="7">
        <dbReference type="Rhea" id="RHEA:54429"/>
    </physiologicalReaction>
</comment>
<feature type="domain" description="Macro" evidence="9">
    <location>
        <begin position="82"/>
        <end position="276"/>
    </location>
</feature>
<dbReference type="InterPro" id="IPR043472">
    <property type="entry name" value="Macro_dom-like"/>
</dbReference>
<dbReference type="PROSITE" id="PS51154">
    <property type="entry name" value="MACRO"/>
    <property type="match status" value="1"/>
</dbReference>
<evidence type="ECO:0000256" key="3">
    <source>
        <dbReference type="ARBA" id="ARBA00022723"/>
    </source>
</evidence>
<comment type="similarity">
    <text evidence="8">Belongs to the MacroD-type family. Zn-Macro subfamily.</text>
</comment>
<gene>
    <name evidence="10" type="ORF">H9962_05035</name>
</gene>
<dbReference type="GO" id="GO:0046872">
    <property type="term" value="F:metal ion binding"/>
    <property type="evidence" value="ECO:0007669"/>
    <property type="project" value="UniProtKB-KW"/>
</dbReference>
<accession>A0A9D2KLA1</accession>
<sequence>MDREALLNALLDFFLGEEDAPGLPGPLPEEYGERRRLLRALMNVRPPRPVPDDVLVLQDALLGLEREEKGVIRARDLPTARDRFPATIVPHAERLCLWRGDITRLDADAVVNAANAGMLGCFVPLHACIDNVIHSAAGVQLRLACHELMRREHPDGRWAEPAGRARVTPAFNLPCRRVVHTVGPIVDGPPTERHRALLAACYRSCLDAAVEAAGQEFSSLAFCCISTGEFRFPKAEAARIALATVTAWLGSHPDAQVRVIFDVYTEEDHALYQSLF</sequence>
<dbReference type="SMART" id="SM00506">
    <property type="entry name" value="A1pp"/>
    <property type="match status" value="1"/>
</dbReference>
<evidence type="ECO:0000313" key="10">
    <source>
        <dbReference type="EMBL" id="HJA08536.1"/>
    </source>
</evidence>
<organism evidence="10 11">
    <name type="scientific">Candidatus Mailhella merdigallinarum</name>
    <dbReference type="NCBI Taxonomy" id="2838658"/>
    <lineage>
        <taxon>Bacteria</taxon>
        <taxon>Pseudomonadati</taxon>
        <taxon>Thermodesulfobacteriota</taxon>
        <taxon>Desulfovibrionia</taxon>
        <taxon>Desulfovibrionales</taxon>
        <taxon>Desulfovibrionaceae</taxon>
        <taxon>Mailhella</taxon>
    </lineage>
</organism>
<keyword evidence="4 10" id="KW-0378">Hydrolase</keyword>
<reference evidence="10" key="1">
    <citation type="journal article" date="2021" name="PeerJ">
        <title>Extensive microbial diversity within the chicken gut microbiome revealed by metagenomics and culture.</title>
        <authorList>
            <person name="Gilroy R."/>
            <person name="Ravi A."/>
            <person name="Getino M."/>
            <person name="Pursley I."/>
            <person name="Horton D.L."/>
            <person name="Alikhan N.F."/>
            <person name="Baker D."/>
            <person name="Gharbi K."/>
            <person name="Hall N."/>
            <person name="Watson M."/>
            <person name="Adriaenssens E.M."/>
            <person name="Foster-Nyarko E."/>
            <person name="Jarju S."/>
            <person name="Secka A."/>
            <person name="Antonio M."/>
            <person name="Oren A."/>
            <person name="Chaudhuri R.R."/>
            <person name="La Ragione R."/>
            <person name="Hildebrand F."/>
            <person name="Pallen M.J."/>
        </authorList>
    </citation>
    <scope>NUCLEOTIDE SEQUENCE</scope>
    <source>
        <strain evidence="10">CHK186-16707</strain>
    </source>
</reference>
<keyword evidence="5" id="KW-0862">Zinc</keyword>
<dbReference type="GO" id="GO:0016798">
    <property type="term" value="F:hydrolase activity, acting on glycosyl bonds"/>
    <property type="evidence" value="ECO:0007669"/>
    <property type="project" value="UniProtKB-KW"/>
</dbReference>
<reference evidence="10" key="2">
    <citation type="submission" date="2021-04" db="EMBL/GenBank/DDBJ databases">
        <authorList>
            <person name="Gilroy R."/>
        </authorList>
    </citation>
    <scope>NUCLEOTIDE SEQUENCE</scope>
    <source>
        <strain evidence="10">CHK186-16707</strain>
    </source>
</reference>
<dbReference type="Proteomes" id="UP000824225">
    <property type="component" value="Unassembled WGS sequence"/>
</dbReference>
<name>A0A9D2KLA1_9BACT</name>
<evidence type="ECO:0000313" key="11">
    <source>
        <dbReference type="Proteomes" id="UP000824225"/>
    </source>
</evidence>
<dbReference type="Gene3D" id="3.40.220.10">
    <property type="entry name" value="Leucine Aminopeptidase, subunit E, domain 1"/>
    <property type="match status" value="1"/>
</dbReference>
<protein>
    <recommendedName>
        <fullName evidence="2">Protein-ADP-ribose hydrolase</fullName>
    </recommendedName>
</protein>
<evidence type="ECO:0000256" key="6">
    <source>
        <dbReference type="ARBA" id="ARBA00023295"/>
    </source>
</evidence>
<comment type="caution">
    <text evidence="10">The sequence shown here is derived from an EMBL/GenBank/DDBJ whole genome shotgun (WGS) entry which is preliminary data.</text>
</comment>
<evidence type="ECO:0000256" key="7">
    <source>
        <dbReference type="ARBA" id="ARBA00048482"/>
    </source>
</evidence>
<dbReference type="PANTHER" id="PTHR11106">
    <property type="entry name" value="GANGLIOSIDE INDUCED DIFFERENTIATION ASSOCIATED PROTEIN 2-RELATED"/>
    <property type="match status" value="1"/>
</dbReference>
<proteinExistence type="inferred from homology"/>
<dbReference type="PANTHER" id="PTHR11106:SF121">
    <property type="entry name" value="ADP-RIBOSE 1''-PHOSPHATE PHOSPHATASE"/>
    <property type="match status" value="1"/>
</dbReference>
<comment type="cofactor">
    <cofactor evidence="1">
        <name>Zn(2+)</name>
        <dbReference type="ChEBI" id="CHEBI:29105"/>
    </cofactor>
</comment>
<dbReference type="SUPFAM" id="SSF52949">
    <property type="entry name" value="Macro domain-like"/>
    <property type="match status" value="1"/>
</dbReference>